<keyword evidence="1" id="KW-1133">Transmembrane helix</keyword>
<evidence type="ECO:0000256" key="1">
    <source>
        <dbReference type="SAM" id="Phobius"/>
    </source>
</evidence>
<dbReference type="EMBL" id="CM004466">
    <property type="protein sequence ID" value="OCT99763.1"/>
    <property type="molecule type" value="Genomic_DNA"/>
</dbReference>
<keyword evidence="1" id="KW-0472">Membrane</keyword>
<protein>
    <submittedName>
        <fullName evidence="2">Uncharacterized protein</fullName>
    </submittedName>
</protein>
<sequence>MESLPIFVSKSLHYKSLHTPYMLLIESLNNRVDLPVFLHSHPSLYRKGLKPVSKCPRKQPVSPSVLIFFLMVLFTLLLFYFKMLKGKKSKDINVLPLSASNVPRGPLKQI</sequence>
<accession>A0A974DXH5</accession>
<gene>
    <name evidence="2" type="ORF">XELAEV_18005544mg</name>
</gene>
<proteinExistence type="predicted"/>
<organism evidence="2 3">
    <name type="scientific">Xenopus laevis</name>
    <name type="common">African clawed frog</name>
    <dbReference type="NCBI Taxonomy" id="8355"/>
    <lineage>
        <taxon>Eukaryota</taxon>
        <taxon>Metazoa</taxon>
        <taxon>Chordata</taxon>
        <taxon>Craniata</taxon>
        <taxon>Vertebrata</taxon>
        <taxon>Euteleostomi</taxon>
        <taxon>Amphibia</taxon>
        <taxon>Batrachia</taxon>
        <taxon>Anura</taxon>
        <taxon>Pipoidea</taxon>
        <taxon>Pipidae</taxon>
        <taxon>Xenopodinae</taxon>
        <taxon>Xenopus</taxon>
        <taxon>Xenopus</taxon>
    </lineage>
</organism>
<keyword evidence="1" id="KW-0812">Transmembrane</keyword>
<reference evidence="3" key="1">
    <citation type="journal article" date="2016" name="Nature">
        <title>Genome evolution in the allotetraploid frog Xenopus laevis.</title>
        <authorList>
            <person name="Session A.M."/>
            <person name="Uno Y."/>
            <person name="Kwon T."/>
            <person name="Chapman J.A."/>
            <person name="Toyoda A."/>
            <person name="Takahashi S."/>
            <person name="Fukui A."/>
            <person name="Hikosaka A."/>
            <person name="Suzuki A."/>
            <person name="Kondo M."/>
            <person name="van Heeringen S.J."/>
            <person name="Quigley I."/>
            <person name="Heinz S."/>
            <person name="Ogino H."/>
            <person name="Ochi H."/>
            <person name="Hellsten U."/>
            <person name="Lyons J.B."/>
            <person name="Simakov O."/>
            <person name="Putnam N."/>
            <person name="Stites J."/>
            <person name="Kuroki Y."/>
            <person name="Tanaka T."/>
            <person name="Michiue T."/>
            <person name="Watanabe M."/>
            <person name="Bogdanovic O."/>
            <person name="Lister R."/>
            <person name="Georgiou G."/>
            <person name="Paranjpe S.S."/>
            <person name="van Kruijsbergen I."/>
            <person name="Shu S."/>
            <person name="Carlson J."/>
            <person name="Kinoshita T."/>
            <person name="Ohta Y."/>
            <person name="Mawaribuchi S."/>
            <person name="Jenkins J."/>
            <person name="Grimwood J."/>
            <person name="Schmutz J."/>
            <person name="Mitros T."/>
            <person name="Mozaffari S.V."/>
            <person name="Suzuki Y."/>
            <person name="Haramoto Y."/>
            <person name="Yamamoto T.S."/>
            <person name="Takagi C."/>
            <person name="Heald R."/>
            <person name="Miller K."/>
            <person name="Haudenschild C."/>
            <person name="Kitzman J."/>
            <person name="Nakayama T."/>
            <person name="Izutsu Y."/>
            <person name="Robert J."/>
            <person name="Fortriede J."/>
            <person name="Burns K."/>
            <person name="Lotay V."/>
            <person name="Karimi K."/>
            <person name="Yasuoka Y."/>
            <person name="Dichmann D.S."/>
            <person name="Flajnik M.F."/>
            <person name="Houston D.W."/>
            <person name="Shendure J."/>
            <person name="DuPasquier L."/>
            <person name="Vize P.D."/>
            <person name="Zorn A.M."/>
            <person name="Ito M."/>
            <person name="Marcotte E.M."/>
            <person name="Wallingford J.B."/>
            <person name="Ito Y."/>
            <person name="Asashima M."/>
            <person name="Ueno N."/>
            <person name="Matsuda Y."/>
            <person name="Veenstra G.J."/>
            <person name="Fujiyama A."/>
            <person name="Harland R.M."/>
            <person name="Taira M."/>
            <person name="Rokhsar D.S."/>
        </authorList>
    </citation>
    <scope>NUCLEOTIDE SEQUENCE [LARGE SCALE GENOMIC DNA]</scope>
    <source>
        <strain evidence="3">J</strain>
    </source>
</reference>
<evidence type="ECO:0000313" key="2">
    <source>
        <dbReference type="EMBL" id="OCT99763.1"/>
    </source>
</evidence>
<dbReference type="Proteomes" id="UP000694892">
    <property type="component" value="Chromosome 1L"/>
</dbReference>
<evidence type="ECO:0000313" key="3">
    <source>
        <dbReference type="Proteomes" id="UP000694892"/>
    </source>
</evidence>
<dbReference type="AlphaFoldDB" id="A0A974DXH5"/>
<feature type="transmembrane region" description="Helical" evidence="1">
    <location>
        <begin position="61"/>
        <end position="81"/>
    </location>
</feature>
<name>A0A974DXH5_XENLA</name>